<dbReference type="Proteomes" id="UP001293254">
    <property type="component" value="Unassembled WGS sequence"/>
</dbReference>
<dbReference type="Pfam" id="PF00560">
    <property type="entry name" value="LRR_1"/>
    <property type="match status" value="3"/>
</dbReference>
<dbReference type="InterPro" id="IPR053213">
    <property type="entry name" value="RLP29"/>
</dbReference>
<evidence type="ECO:0000256" key="8">
    <source>
        <dbReference type="SAM" id="SignalP"/>
    </source>
</evidence>
<dbReference type="PANTHER" id="PTHR48009">
    <property type="entry name" value="LEUCINE-RICH REPEAT (LRR) FAMILY PROTEIN"/>
    <property type="match status" value="1"/>
</dbReference>
<feature type="chain" id="PRO_5042144229" description="Leucine-rich repeat-containing N-terminal plant-type domain-containing protein" evidence="8">
    <location>
        <begin position="37"/>
        <end position="420"/>
    </location>
</feature>
<dbReference type="FunFam" id="3.80.10.10:FF:000129">
    <property type="entry name" value="Leucine-rich repeat receptor-like kinase"/>
    <property type="match status" value="1"/>
</dbReference>
<evidence type="ECO:0000256" key="2">
    <source>
        <dbReference type="ARBA" id="ARBA00022614"/>
    </source>
</evidence>
<dbReference type="AlphaFoldDB" id="A0AAE1YPK1"/>
<evidence type="ECO:0000256" key="5">
    <source>
        <dbReference type="ARBA" id="ARBA00022737"/>
    </source>
</evidence>
<keyword evidence="6" id="KW-1133">Transmembrane helix</keyword>
<evidence type="ECO:0000256" key="4">
    <source>
        <dbReference type="ARBA" id="ARBA00022729"/>
    </source>
</evidence>
<dbReference type="Pfam" id="PF13855">
    <property type="entry name" value="LRR_8"/>
    <property type="match status" value="1"/>
</dbReference>
<organism evidence="10 11">
    <name type="scientific">Sesamum alatum</name>
    <dbReference type="NCBI Taxonomy" id="300844"/>
    <lineage>
        <taxon>Eukaryota</taxon>
        <taxon>Viridiplantae</taxon>
        <taxon>Streptophyta</taxon>
        <taxon>Embryophyta</taxon>
        <taxon>Tracheophyta</taxon>
        <taxon>Spermatophyta</taxon>
        <taxon>Magnoliopsida</taxon>
        <taxon>eudicotyledons</taxon>
        <taxon>Gunneridae</taxon>
        <taxon>Pentapetalae</taxon>
        <taxon>asterids</taxon>
        <taxon>lamiids</taxon>
        <taxon>Lamiales</taxon>
        <taxon>Pedaliaceae</taxon>
        <taxon>Sesamum</taxon>
    </lineage>
</organism>
<dbReference type="InterPro" id="IPR013210">
    <property type="entry name" value="LRR_N_plant-typ"/>
</dbReference>
<sequence length="420" mass="46519">MKLSLHRMAISMQLSFSLCSLMTFLLLSLTENPLLADSKTLESDIQVLRSIRQSINPHTITSSSFLHSWNFAVDPCDAPGPHFLGILCDIPDNNSSSRITAINLQADGLEGFLPPGLGNLTELTLLNLGKNKFHGPIPDSIVNMRKITRLLLSDNSLSGSIPHGFRGLKRLEIIDLSHNRLSGSIPAAISSIRSLIHLRLSSNKISGRIPDLTGLWQLNTLDLSSNQLVGNIPEFPNSLITLSLRDNLLSGHISSLNGLRHLRALDLSHNRFSGPINQAIFALPEIRNVNVSANLFTRIDVMRMSTRRRPSQLRAIEAQSNRISGRLPINLITYQNLNSVNLGHNLFHGRIPVEYGERVSKGFWRSLFLDYNMLQGNVPSGFSHGSSKGSLAHNCLNCRRGIPMCRGRQRSPTDCVKALW</sequence>
<keyword evidence="4 8" id="KW-0732">Signal</keyword>
<evidence type="ECO:0000313" key="10">
    <source>
        <dbReference type="EMBL" id="KAK4433807.1"/>
    </source>
</evidence>
<dbReference type="InterPro" id="IPR001611">
    <property type="entry name" value="Leu-rich_rpt"/>
</dbReference>
<keyword evidence="2" id="KW-0433">Leucine-rich repeat</keyword>
<reference evidence="10" key="1">
    <citation type="submission" date="2020-06" db="EMBL/GenBank/DDBJ databases">
        <authorList>
            <person name="Li T."/>
            <person name="Hu X."/>
            <person name="Zhang T."/>
            <person name="Song X."/>
            <person name="Zhang H."/>
            <person name="Dai N."/>
            <person name="Sheng W."/>
            <person name="Hou X."/>
            <person name="Wei L."/>
        </authorList>
    </citation>
    <scope>NUCLEOTIDE SEQUENCE</scope>
    <source>
        <strain evidence="10">3651</strain>
        <tissue evidence="10">Leaf</tissue>
    </source>
</reference>
<feature type="signal peptide" evidence="8">
    <location>
        <begin position="1"/>
        <end position="36"/>
    </location>
</feature>
<comment type="caution">
    <text evidence="10">The sequence shown here is derived from an EMBL/GenBank/DDBJ whole genome shotgun (WGS) entry which is preliminary data.</text>
</comment>
<dbReference type="EMBL" id="JACGWO010000002">
    <property type="protein sequence ID" value="KAK4433807.1"/>
    <property type="molecule type" value="Genomic_DNA"/>
</dbReference>
<dbReference type="PANTHER" id="PTHR48009:SF7">
    <property type="entry name" value="LEUCINE-RICH REPEAT (LRR) FAMILY PROTEIN"/>
    <property type="match status" value="1"/>
</dbReference>
<comment type="subcellular location">
    <subcellularLocation>
        <location evidence="1">Membrane</location>
        <topology evidence="1">Single-pass membrane protein</topology>
    </subcellularLocation>
</comment>
<keyword evidence="3" id="KW-0812">Transmembrane</keyword>
<dbReference type="Gene3D" id="3.80.10.10">
    <property type="entry name" value="Ribonuclease Inhibitor"/>
    <property type="match status" value="3"/>
</dbReference>
<keyword evidence="7" id="KW-0472">Membrane</keyword>
<protein>
    <recommendedName>
        <fullName evidence="9">Leucine-rich repeat-containing N-terminal plant-type domain-containing protein</fullName>
    </recommendedName>
</protein>
<reference evidence="10" key="2">
    <citation type="journal article" date="2024" name="Plant">
        <title>Genomic evolution and insights into agronomic trait innovations of Sesamum species.</title>
        <authorList>
            <person name="Miao H."/>
            <person name="Wang L."/>
            <person name="Qu L."/>
            <person name="Liu H."/>
            <person name="Sun Y."/>
            <person name="Le M."/>
            <person name="Wang Q."/>
            <person name="Wei S."/>
            <person name="Zheng Y."/>
            <person name="Lin W."/>
            <person name="Duan Y."/>
            <person name="Cao H."/>
            <person name="Xiong S."/>
            <person name="Wang X."/>
            <person name="Wei L."/>
            <person name="Li C."/>
            <person name="Ma Q."/>
            <person name="Ju M."/>
            <person name="Zhao R."/>
            <person name="Li G."/>
            <person name="Mu C."/>
            <person name="Tian Q."/>
            <person name="Mei H."/>
            <person name="Zhang T."/>
            <person name="Gao T."/>
            <person name="Zhang H."/>
        </authorList>
    </citation>
    <scope>NUCLEOTIDE SEQUENCE</scope>
    <source>
        <strain evidence="10">3651</strain>
    </source>
</reference>
<name>A0AAE1YPK1_9LAMI</name>
<evidence type="ECO:0000256" key="6">
    <source>
        <dbReference type="ARBA" id="ARBA00022989"/>
    </source>
</evidence>
<dbReference type="PRINTS" id="PR00019">
    <property type="entry name" value="LEURICHRPT"/>
</dbReference>
<feature type="domain" description="Leucine-rich repeat-containing N-terminal plant-type" evidence="9">
    <location>
        <begin position="42"/>
        <end position="89"/>
    </location>
</feature>
<gene>
    <name evidence="10" type="ORF">Salat_0543400</name>
</gene>
<dbReference type="PROSITE" id="PS51450">
    <property type="entry name" value="LRR"/>
    <property type="match status" value="1"/>
</dbReference>
<evidence type="ECO:0000313" key="11">
    <source>
        <dbReference type="Proteomes" id="UP001293254"/>
    </source>
</evidence>
<evidence type="ECO:0000259" key="9">
    <source>
        <dbReference type="Pfam" id="PF08263"/>
    </source>
</evidence>
<dbReference type="InterPro" id="IPR032675">
    <property type="entry name" value="LRR_dom_sf"/>
</dbReference>
<proteinExistence type="predicted"/>
<keyword evidence="11" id="KW-1185">Reference proteome</keyword>
<evidence type="ECO:0000256" key="7">
    <source>
        <dbReference type="ARBA" id="ARBA00023136"/>
    </source>
</evidence>
<evidence type="ECO:0000256" key="1">
    <source>
        <dbReference type="ARBA" id="ARBA00004167"/>
    </source>
</evidence>
<dbReference type="SUPFAM" id="SSF52058">
    <property type="entry name" value="L domain-like"/>
    <property type="match status" value="1"/>
</dbReference>
<keyword evidence="5" id="KW-0677">Repeat</keyword>
<accession>A0AAE1YPK1</accession>
<dbReference type="FunFam" id="3.80.10.10:FF:000383">
    <property type="entry name" value="Leucine-rich repeat receptor protein kinase EMS1"/>
    <property type="match status" value="1"/>
</dbReference>
<dbReference type="Pfam" id="PF08263">
    <property type="entry name" value="LRRNT_2"/>
    <property type="match status" value="1"/>
</dbReference>
<evidence type="ECO:0000256" key="3">
    <source>
        <dbReference type="ARBA" id="ARBA00022692"/>
    </source>
</evidence>
<dbReference type="GO" id="GO:0016020">
    <property type="term" value="C:membrane"/>
    <property type="evidence" value="ECO:0007669"/>
    <property type="project" value="UniProtKB-SubCell"/>
</dbReference>